<dbReference type="AlphaFoldDB" id="A0A2T2XEQ2"/>
<protein>
    <recommendedName>
        <fullName evidence="5">Peptidoglycan-binding protein</fullName>
    </recommendedName>
</protein>
<comment type="caution">
    <text evidence="3">The sequence shown here is derived from an EMBL/GenBank/DDBJ whole genome shotgun (WGS) entry which is preliminary data.</text>
</comment>
<dbReference type="EMBL" id="PXYW01000029">
    <property type="protein sequence ID" value="PSR32970.1"/>
    <property type="molecule type" value="Genomic_DNA"/>
</dbReference>
<dbReference type="Gene3D" id="3.20.20.80">
    <property type="entry name" value="Glycosidases"/>
    <property type="match status" value="1"/>
</dbReference>
<gene>
    <name evidence="3" type="ORF">C7B46_11995</name>
</gene>
<feature type="domain" description="Peptidoglycan binding-like" evidence="1">
    <location>
        <begin position="62"/>
        <end position="97"/>
    </location>
</feature>
<dbReference type="InterPro" id="IPR036366">
    <property type="entry name" value="PGBDSf"/>
</dbReference>
<evidence type="ECO:0000259" key="2">
    <source>
        <dbReference type="Pfam" id="PF08924"/>
    </source>
</evidence>
<dbReference type="Pfam" id="PF01471">
    <property type="entry name" value="PG_binding_1"/>
    <property type="match status" value="3"/>
</dbReference>
<name>A0A2T2XEQ2_9FIRM</name>
<evidence type="ECO:0000259" key="1">
    <source>
        <dbReference type="Pfam" id="PF01471"/>
    </source>
</evidence>
<feature type="domain" description="Peptidoglycan binding-like" evidence="1">
    <location>
        <begin position="209"/>
        <end position="259"/>
    </location>
</feature>
<dbReference type="Pfam" id="PF08924">
    <property type="entry name" value="Rv2525c_GlyHyd-like"/>
    <property type="match status" value="1"/>
</dbReference>
<dbReference type="InterPro" id="IPR015020">
    <property type="entry name" value="Rv2525c-like_Glyco_Hydro-like"/>
</dbReference>
<evidence type="ECO:0000313" key="3">
    <source>
        <dbReference type="EMBL" id="PSR32970.1"/>
    </source>
</evidence>
<dbReference type="Gene3D" id="1.10.101.10">
    <property type="entry name" value="PGBD-like superfamily/PGBD"/>
    <property type="match status" value="3"/>
</dbReference>
<dbReference type="Proteomes" id="UP000242972">
    <property type="component" value="Unassembled WGS sequence"/>
</dbReference>
<proteinExistence type="predicted"/>
<organism evidence="3 4">
    <name type="scientific">Sulfobacillus benefaciens</name>
    <dbReference type="NCBI Taxonomy" id="453960"/>
    <lineage>
        <taxon>Bacteria</taxon>
        <taxon>Bacillati</taxon>
        <taxon>Bacillota</taxon>
        <taxon>Clostridia</taxon>
        <taxon>Eubacteriales</taxon>
        <taxon>Clostridiales Family XVII. Incertae Sedis</taxon>
        <taxon>Sulfobacillus</taxon>
    </lineage>
</organism>
<sequence>MVRLQGDDLSVALFDSTYAPYVALGSRILTQGNSGTDVAVIQALYNVMVNTMNPPQGAMGTPVAITGVFDRRTAQAITHIQSYFGIPATGIVDTDTYFLMGQGVDSNTTYRGPAYGSRQLQQGKSGGDVTILQNRLSCFRYASIIGHPANGVFDSATANAVLAFKQDAESNGDIGFPSNSIAGFGFYDATWIYTFMGGRTLFTGRNGFDVVFLQNLMEQLGYYTGWITGYFDRATQLAVEAFQSSQGITVDGIVGPTTFYRFGLQNPIGAPKPLKMAWPMVSPRSPLPPITECSTLLSPTSLAPSAYGGVIVISANPGHCSLDVIGNQLPDPASYGASYTTYSFLITNPTGIVIYSSPMREIPTRNGSWSGHLDGIDFPSFKNSSIDVMATNSSGACGPIALTGLGCTPGSTGCANGVDNNENMTDIANCLKSSGYLFAARYLGGPCYIFTPLTVDEARSLSNAGLLLVSIYVGANTVSAFTCGTQTLSQGMSDGEAAVSLATTVSQPVGSAIYLDLQPNQISTQETWLSYVRGWVTAVTAGNYKPGVYSSKTQLSIIYAQSWGANNLLYWLTSSLASDTIVPAPCPSSHLSFANLWQYVLEINVCGQTGVDVDSAQNTLGMWSLP</sequence>
<accession>A0A2T2XEQ2</accession>
<dbReference type="InterPro" id="IPR017853">
    <property type="entry name" value="GH"/>
</dbReference>
<dbReference type="Pfam" id="PF26349">
    <property type="entry name" value="YoqH"/>
    <property type="match status" value="1"/>
</dbReference>
<feature type="domain" description="Rv2525c-like glycoside hydrolase-like" evidence="2">
    <location>
        <begin position="430"/>
        <end position="606"/>
    </location>
</feature>
<dbReference type="SUPFAM" id="SSF51445">
    <property type="entry name" value="(Trans)glycosidases"/>
    <property type="match status" value="1"/>
</dbReference>
<dbReference type="InterPro" id="IPR058968">
    <property type="entry name" value="YoqH-like"/>
</dbReference>
<dbReference type="InterPro" id="IPR002477">
    <property type="entry name" value="Peptidoglycan-bd-like"/>
</dbReference>
<dbReference type="SUPFAM" id="SSF47090">
    <property type="entry name" value="PGBD-like"/>
    <property type="match status" value="3"/>
</dbReference>
<dbReference type="InterPro" id="IPR036365">
    <property type="entry name" value="PGBD-like_sf"/>
</dbReference>
<feature type="domain" description="Peptidoglycan binding-like" evidence="1">
    <location>
        <begin position="125"/>
        <end position="167"/>
    </location>
</feature>
<reference evidence="3 4" key="1">
    <citation type="journal article" date="2014" name="BMC Genomics">
        <title>Comparison of environmental and isolate Sulfobacillus genomes reveals diverse carbon, sulfur, nitrogen, and hydrogen metabolisms.</title>
        <authorList>
            <person name="Justice N.B."/>
            <person name="Norman A."/>
            <person name="Brown C.T."/>
            <person name="Singh A."/>
            <person name="Thomas B.C."/>
            <person name="Banfield J.F."/>
        </authorList>
    </citation>
    <scope>NUCLEOTIDE SEQUENCE [LARGE SCALE GENOMIC DNA]</scope>
    <source>
        <strain evidence="3">AMDSBA4</strain>
    </source>
</reference>
<evidence type="ECO:0008006" key="5">
    <source>
        <dbReference type="Google" id="ProtNLM"/>
    </source>
</evidence>
<evidence type="ECO:0000313" key="4">
    <source>
        <dbReference type="Proteomes" id="UP000242972"/>
    </source>
</evidence>